<dbReference type="InterPro" id="IPR036388">
    <property type="entry name" value="WH-like_DNA-bd_sf"/>
</dbReference>
<evidence type="ECO:0000313" key="11">
    <source>
        <dbReference type="Proteomes" id="UP000664414"/>
    </source>
</evidence>
<evidence type="ECO:0000256" key="1">
    <source>
        <dbReference type="ARBA" id="ARBA00022553"/>
    </source>
</evidence>
<dbReference type="InterPro" id="IPR039420">
    <property type="entry name" value="WalR-like"/>
</dbReference>
<dbReference type="SMART" id="SM00448">
    <property type="entry name" value="REC"/>
    <property type="match status" value="1"/>
</dbReference>
<dbReference type="GO" id="GO:0000156">
    <property type="term" value="F:phosphorelay response regulator activity"/>
    <property type="evidence" value="ECO:0007669"/>
    <property type="project" value="TreeGrafter"/>
</dbReference>
<dbReference type="SUPFAM" id="SSF52172">
    <property type="entry name" value="CheY-like"/>
    <property type="match status" value="1"/>
</dbReference>
<evidence type="ECO:0000259" key="9">
    <source>
        <dbReference type="PROSITE" id="PS51755"/>
    </source>
</evidence>
<reference evidence="10" key="1">
    <citation type="submission" date="2021-02" db="EMBL/GenBank/DDBJ databases">
        <title>Thiocyanate and organic carbon inputs drive convergent selection for specific autotrophic Afipia and Thiobacillus strains within complex microbiomes.</title>
        <authorList>
            <person name="Huddy R.J."/>
            <person name="Sachdeva R."/>
            <person name="Kadzinga F."/>
            <person name="Kantor R.S."/>
            <person name="Harrison S.T.L."/>
            <person name="Banfield J.F."/>
        </authorList>
    </citation>
    <scope>NUCLEOTIDE SEQUENCE</scope>
    <source>
        <strain evidence="10">SCN18_10_11_15_R4_P_38_20</strain>
    </source>
</reference>
<dbReference type="PANTHER" id="PTHR48111:SF4">
    <property type="entry name" value="DNA-BINDING DUAL TRANSCRIPTIONAL REGULATOR OMPR"/>
    <property type="match status" value="1"/>
</dbReference>
<keyword evidence="3" id="KW-0805">Transcription regulation</keyword>
<feature type="domain" description="Response regulatory" evidence="8">
    <location>
        <begin position="6"/>
        <end position="121"/>
    </location>
</feature>
<dbReference type="InterPro" id="IPR016032">
    <property type="entry name" value="Sig_transdc_resp-reg_C-effctor"/>
</dbReference>
<dbReference type="CDD" id="cd17574">
    <property type="entry name" value="REC_OmpR"/>
    <property type="match status" value="1"/>
</dbReference>
<evidence type="ECO:0000256" key="2">
    <source>
        <dbReference type="ARBA" id="ARBA00023012"/>
    </source>
</evidence>
<dbReference type="GO" id="GO:0000976">
    <property type="term" value="F:transcription cis-regulatory region binding"/>
    <property type="evidence" value="ECO:0007669"/>
    <property type="project" value="TreeGrafter"/>
</dbReference>
<evidence type="ECO:0000259" key="8">
    <source>
        <dbReference type="PROSITE" id="PS50110"/>
    </source>
</evidence>
<dbReference type="Gene3D" id="6.10.250.690">
    <property type="match status" value="1"/>
</dbReference>
<dbReference type="GO" id="GO:0006355">
    <property type="term" value="P:regulation of DNA-templated transcription"/>
    <property type="evidence" value="ECO:0007669"/>
    <property type="project" value="InterPro"/>
</dbReference>
<feature type="modified residue" description="4-aspartylphosphate" evidence="6">
    <location>
        <position position="55"/>
    </location>
</feature>
<dbReference type="FunFam" id="3.40.50.2300:FF:000001">
    <property type="entry name" value="DNA-binding response regulator PhoB"/>
    <property type="match status" value="1"/>
</dbReference>
<keyword evidence="4 7" id="KW-0238">DNA-binding</keyword>
<dbReference type="Gene3D" id="1.10.10.10">
    <property type="entry name" value="Winged helix-like DNA-binding domain superfamily/Winged helix DNA-binding domain"/>
    <property type="match status" value="1"/>
</dbReference>
<dbReference type="InterPro" id="IPR001789">
    <property type="entry name" value="Sig_transdc_resp-reg_receiver"/>
</dbReference>
<gene>
    <name evidence="10" type="ORF">J0H12_04525</name>
</gene>
<keyword evidence="5" id="KW-0804">Transcription</keyword>
<dbReference type="AlphaFoldDB" id="A0A8J7TTA1"/>
<protein>
    <submittedName>
        <fullName evidence="10">Response regulator transcription factor</fullName>
    </submittedName>
</protein>
<dbReference type="Pfam" id="PF00486">
    <property type="entry name" value="Trans_reg_C"/>
    <property type="match status" value="1"/>
</dbReference>
<proteinExistence type="predicted"/>
<dbReference type="CDD" id="cd00383">
    <property type="entry name" value="trans_reg_C"/>
    <property type="match status" value="1"/>
</dbReference>
<dbReference type="InterPro" id="IPR001867">
    <property type="entry name" value="OmpR/PhoB-type_DNA-bd"/>
</dbReference>
<organism evidence="10 11">
    <name type="scientific">Candidatus Paracaedimonas acanthamoebae</name>
    <dbReference type="NCBI Taxonomy" id="244581"/>
    <lineage>
        <taxon>Bacteria</taxon>
        <taxon>Pseudomonadati</taxon>
        <taxon>Pseudomonadota</taxon>
        <taxon>Alphaproteobacteria</taxon>
        <taxon>Holosporales</taxon>
        <taxon>Caedimonadaceae</taxon>
        <taxon>Candidatus Paracaedimonas</taxon>
    </lineage>
</organism>
<evidence type="ECO:0000256" key="7">
    <source>
        <dbReference type="PROSITE-ProRule" id="PRU01091"/>
    </source>
</evidence>
<dbReference type="PANTHER" id="PTHR48111">
    <property type="entry name" value="REGULATOR OF RPOS"/>
    <property type="match status" value="1"/>
</dbReference>
<evidence type="ECO:0000256" key="3">
    <source>
        <dbReference type="ARBA" id="ARBA00023015"/>
    </source>
</evidence>
<evidence type="ECO:0000256" key="4">
    <source>
        <dbReference type="ARBA" id="ARBA00023125"/>
    </source>
</evidence>
<feature type="domain" description="OmpR/PhoB-type" evidence="9">
    <location>
        <begin position="131"/>
        <end position="227"/>
    </location>
</feature>
<dbReference type="InterPro" id="IPR011006">
    <property type="entry name" value="CheY-like_superfamily"/>
</dbReference>
<dbReference type="Proteomes" id="UP000664414">
    <property type="component" value="Unassembled WGS sequence"/>
</dbReference>
<keyword evidence="1 6" id="KW-0597">Phosphoprotein</keyword>
<dbReference type="Pfam" id="PF00072">
    <property type="entry name" value="Response_reg"/>
    <property type="match status" value="1"/>
</dbReference>
<dbReference type="SUPFAM" id="SSF46894">
    <property type="entry name" value="C-terminal effector domain of the bipartite response regulators"/>
    <property type="match status" value="1"/>
</dbReference>
<evidence type="ECO:0000256" key="6">
    <source>
        <dbReference type="PROSITE-ProRule" id="PRU00169"/>
    </source>
</evidence>
<dbReference type="SMART" id="SM00862">
    <property type="entry name" value="Trans_reg_C"/>
    <property type="match status" value="1"/>
</dbReference>
<dbReference type="PROSITE" id="PS51755">
    <property type="entry name" value="OMPR_PHOB"/>
    <property type="match status" value="1"/>
</dbReference>
<dbReference type="PROSITE" id="PS50110">
    <property type="entry name" value="RESPONSE_REGULATORY"/>
    <property type="match status" value="1"/>
</dbReference>
<keyword evidence="2" id="KW-0902">Two-component regulatory system</keyword>
<dbReference type="EMBL" id="JAFKGL010000018">
    <property type="protein sequence ID" value="MBN9413171.1"/>
    <property type="molecule type" value="Genomic_DNA"/>
</dbReference>
<comment type="caution">
    <text evidence="10">The sequence shown here is derived from an EMBL/GenBank/DDBJ whole genome shotgun (WGS) entry which is preliminary data.</text>
</comment>
<accession>A0A8J7TTA1</accession>
<dbReference type="Gene3D" id="3.40.50.2300">
    <property type="match status" value="1"/>
</dbReference>
<feature type="DNA-binding region" description="OmpR/PhoB-type" evidence="7">
    <location>
        <begin position="131"/>
        <end position="227"/>
    </location>
</feature>
<evidence type="ECO:0000313" key="10">
    <source>
        <dbReference type="EMBL" id="MBN9413171.1"/>
    </source>
</evidence>
<dbReference type="GO" id="GO:0032993">
    <property type="term" value="C:protein-DNA complex"/>
    <property type="evidence" value="ECO:0007669"/>
    <property type="project" value="TreeGrafter"/>
</dbReference>
<evidence type="ECO:0000256" key="5">
    <source>
        <dbReference type="ARBA" id="ARBA00023163"/>
    </source>
</evidence>
<name>A0A8J7TTA1_9PROT</name>
<sequence>MVATSHLLVIDDDRRLRELLQKYLEENGYQVLGAATAHEARQKLLKEEAQLIVLDLMMPEESGLEFLKWLRQDKENEIPVLMLTAMGEVDHRIEGLEAGADDYLAKPFEPRELLLRIRNLLQRKSKLTFPGSAIRLGLLTYDPSRAMLKRGHESIHLTSLEVTLMNIFSQQPGVPISREKLAELSGVSLSPRTVDVQITRLRKKIEKDPKQPLYLHTVRHQGYVLRPDII</sequence>
<dbReference type="GO" id="GO:0005829">
    <property type="term" value="C:cytosol"/>
    <property type="evidence" value="ECO:0007669"/>
    <property type="project" value="TreeGrafter"/>
</dbReference>